<name>A0ABD0JXX6_9CAEN</name>
<evidence type="ECO:0000313" key="1">
    <source>
        <dbReference type="EMBL" id="KAK7479552.1"/>
    </source>
</evidence>
<feature type="non-terminal residue" evidence="1">
    <location>
        <position position="70"/>
    </location>
</feature>
<dbReference type="Proteomes" id="UP001519460">
    <property type="component" value="Unassembled WGS sequence"/>
</dbReference>
<accession>A0ABD0JXX6</accession>
<evidence type="ECO:0000313" key="2">
    <source>
        <dbReference type="Proteomes" id="UP001519460"/>
    </source>
</evidence>
<feature type="non-terminal residue" evidence="1">
    <location>
        <position position="1"/>
    </location>
</feature>
<sequence>LDCCGVGSYQDWRSSHFFTTAISSLSLPHAAEGLRQVAPRSCCVKGHNDTGCNLGNDLGTPLHSNLLYQL</sequence>
<dbReference type="Gene3D" id="1.10.1450.10">
    <property type="entry name" value="Tetraspanin"/>
    <property type="match status" value="1"/>
</dbReference>
<dbReference type="InterPro" id="IPR008952">
    <property type="entry name" value="Tetraspanin_EC2_sf"/>
</dbReference>
<gene>
    <name evidence="1" type="ORF">BaRGS_00029189</name>
</gene>
<proteinExistence type="predicted"/>
<keyword evidence="2" id="KW-1185">Reference proteome</keyword>
<protein>
    <recommendedName>
        <fullName evidence="3">Hydrophobin</fullName>
    </recommendedName>
</protein>
<dbReference type="SUPFAM" id="SSF48652">
    <property type="entry name" value="Tetraspanin"/>
    <property type="match status" value="1"/>
</dbReference>
<comment type="caution">
    <text evidence="1">The sequence shown here is derived from an EMBL/GenBank/DDBJ whole genome shotgun (WGS) entry which is preliminary data.</text>
</comment>
<evidence type="ECO:0008006" key="3">
    <source>
        <dbReference type="Google" id="ProtNLM"/>
    </source>
</evidence>
<reference evidence="1 2" key="1">
    <citation type="journal article" date="2023" name="Sci. Data">
        <title>Genome assembly of the Korean intertidal mud-creeper Batillaria attramentaria.</title>
        <authorList>
            <person name="Patra A.K."/>
            <person name="Ho P.T."/>
            <person name="Jun S."/>
            <person name="Lee S.J."/>
            <person name="Kim Y."/>
            <person name="Won Y.J."/>
        </authorList>
    </citation>
    <scope>NUCLEOTIDE SEQUENCE [LARGE SCALE GENOMIC DNA]</scope>
    <source>
        <strain evidence="1">Wonlab-2016</strain>
    </source>
</reference>
<organism evidence="1 2">
    <name type="scientific">Batillaria attramentaria</name>
    <dbReference type="NCBI Taxonomy" id="370345"/>
    <lineage>
        <taxon>Eukaryota</taxon>
        <taxon>Metazoa</taxon>
        <taxon>Spiralia</taxon>
        <taxon>Lophotrochozoa</taxon>
        <taxon>Mollusca</taxon>
        <taxon>Gastropoda</taxon>
        <taxon>Caenogastropoda</taxon>
        <taxon>Sorbeoconcha</taxon>
        <taxon>Cerithioidea</taxon>
        <taxon>Batillariidae</taxon>
        <taxon>Batillaria</taxon>
    </lineage>
</organism>
<dbReference type="AlphaFoldDB" id="A0ABD0JXX6"/>
<dbReference type="EMBL" id="JACVVK020000300">
    <property type="protein sequence ID" value="KAK7479552.1"/>
    <property type="molecule type" value="Genomic_DNA"/>
</dbReference>